<reference evidence="1 2" key="1">
    <citation type="journal article" date="2015" name="J. Microbiol.">
        <title>Sphingosinicella ginsenosidimutans sp. nov., with ginsenoside converting activity.</title>
        <authorList>
            <person name="Kim J.K."/>
            <person name="Kang M.S."/>
            <person name="Park S.C."/>
            <person name="Kim K.M."/>
            <person name="Choi K."/>
            <person name="Yoon M.H."/>
            <person name="Im W.T."/>
        </authorList>
    </citation>
    <scope>NUCLEOTIDE SEQUENCE [LARGE SCALE GENOMIC DNA]</scope>
    <source>
        <strain evidence="1 2">BS-11</strain>
    </source>
</reference>
<protein>
    <recommendedName>
        <fullName evidence="3">Head-tail adaptor protein</fullName>
    </recommendedName>
</protein>
<name>A0A5C6TVF7_9SPHN</name>
<accession>A0A5C6TVF7</accession>
<sequence length="127" mass="13354">MSFDFPQAFADIATAFSAAGLGAFHDAEARWPGTPVMDDGGSIVTPGTPVVKTCQVQVDQATEAMRASEGFADGDMRMLVLAATLDGALDTAATIEVLAGPHQGTWMVAAVSRDPCGVYFECRGRRR</sequence>
<evidence type="ECO:0008006" key="3">
    <source>
        <dbReference type="Google" id="ProtNLM"/>
    </source>
</evidence>
<dbReference type="Proteomes" id="UP000321249">
    <property type="component" value="Unassembled WGS sequence"/>
</dbReference>
<dbReference type="OrthoDB" id="7508850at2"/>
<dbReference type="EMBL" id="VOQQ01000001">
    <property type="protein sequence ID" value="TXC63678.1"/>
    <property type="molecule type" value="Genomic_DNA"/>
</dbReference>
<organism evidence="1 2">
    <name type="scientific">Allosphingosinicella ginsenosidimutans</name>
    <dbReference type="NCBI Taxonomy" id="1176539"/>
    <lineage>
        <taxon>Bacteria</taxon>
        <taxon>Pseudomonadati</taxon>
        <taxon>Pseudomonadota</taxon>
        <taxon>Alphaproteobacteria</taxon>
        <taxon>Sphingomonadales</taxon>
        <taxon>Sphingomonadaceae</taxon>
        <taxon>Allosphingosinicella</taxon>
    </lineage>
</organism>
<dbReference type="RefSeq" id="WP_147043084.1">
    <property type="nucleotide sequence ID" value="NZ_BAABIR010000004.1"/>
</dbReference>
<comment type="caution">
    <text evidence="1">The sequence shown here is derived from an EMBL/GenBank/DDBJ whole genome shotgun (WGS) entry which is preliminary data.</text>
</comment>
<keyword evidence="2" id="KW-1185">Reference proteome</keyword>
<proteinExistence type="predicted"/>
<dbReference type="AlphaFoldDB" id="A0A5C6TVF7"/>
<gene>
    <name evidence="1" type="ORF">FRZ32_08410</name>
</gene>
<evidence type="ECO:0000313" key="1">
    <source>
        <dbReference type="EMBL" id="TXC63678.1"/>
    </source>
</evidence>
<evidence type="ECO:0000313" key="2">
    <source>
        <dbReference type="Proteomes" id="UP000321249"/>
    </source>
</evidence>